<keyword evidence="3" id="KW-1185">Reference proteome</keyword>
<sequence length="300" mass="33117">MSHRTRERPAECLASLSHSTMIGYFYVLVGTPPFADCRLRFCSADIEEGGRHRGRGSGPGWATPGRGPSLLRSRPVVPPASAPACSVCRSPPPAAADSYAVYPRRVRLHRSIVPLAAVFSAPPMAQIYLYIDHGHYGITAINDKRQISVGVSGSTSDRAVSFINNLKFVLAMRDEIRMEFPLSLLLVLLEGKLSSEQMRRALAVQPRIDIGRLQAELYCPEAREVKSLTKNKRKQRKCRHVHSSPSSEMMWLCGEVIPQCKLRAEITRVLARSARAARAGAGAVVQTTTAYAPRRYSRHA</sequence>
<comment type="caution">
    <text evidence="2">The sequence shown here is derived from an EMBL/GenBank/DDBJ whole genome shotgun (WGS) entry which is preliminary data.</text>
</comment>
<accession>A0A4C1YED0</accession>
<evidence type="ECO:0000313" key="2">
    <source>
        <dbReference type="EMBL" id="GBP73400.1"/>
    </source>
</evidence>
<evidence type="ECO:0000313" key="3">
    <source>
        <dbReference type="Proteomes" id="UP000299102"/>
    </source>
</evidence>
<organism evidence="2 3">
    <name type="scientific">Eumeta variegata</name>
    <name type="common">Bagworm moth</name>
    <name type="synonym">Eumeta japonica</name>
    <dbReference type="NCBI Taxonomy" id="151549"/>
    <lineage>
        <taxon>Eukaryota</taxon>
        <taxon>Metazoa</taxon>
        <taxon>Ecdysozoa</taxon>
        <taxon>Arthropoda</taxon>
        <taxon>Hexapoda</taxon>
        <taxon>Insecta</taxon>
        <taxon>Pterygota</taxon>
        <taxon>Neoptera</taxon>
        <taxon>Endopterygota</taxon>
        <taxon>Lepidoptera</taxon>
        <taxon>Glossata</taxon>
        <taxon>Ditrysia</taxon>
        <taxon>Tineoidea</taxon>
        <taxon>Psychidae</taxon>
        <taxon>Oiketicinae</taxon>
        <taxon>Eumeta</taxon>
    </lineage>
</organism>
<feature type="region of interest" description="Disordered" evidence="1">
    <location>
        <begin position="49"/>
        <end position="68"/>
    </location>
</feature>
<dbReference type="Proteomes" id="UP000299102">
    <property type="component" value="Unassembled WGS sequence"/>
</dbReference>
<protein>
    <submittedName>
        <fullName evidence="2">Uncharacterized protein</fullName>
    </submittedName>
</protein>
<gene>
    <name evidence="2" type="ORF">EVAR_21356_1</name>
</gene>
<proteinExistence type="predicted"/>
<dbReference type="AlphaFoldDB" id="A0A4C1YED0"/>
<reference evidence="2 3" key="1">
    <citation type="journal article" date="2019" name="Commun. Biol.">
        <title>The bagworm genome reveals a unique fibroin gene that provides high tensile strength.</title>
        <authorList>
            <person name="Kono N."/>
            <person name="Nakamura H."/>
            <person name="Ohtoshi R."/>
            <person name="Tomita M."/>
            <person name="Numata K."/>
            <person name="Arakawa K."/>
        </authorList>
    </citation>
    <scope>NUCLEOTIDE SEQUENCE [LARGE SCALE GENOMIC DNA]</scope>
</reference>
<dbReference type="EMBL" id="BGZK01001172">
    <property type="protein sequence ID" value="GBP73400.1"/>
    <property type="molecule type" value="Genomic_DNA"/>
</dbReference>
<evidence type="ECO:0000256" key="1">
    <source>
        <dbReference type="SAM" id="MobiDB-lite"/>
    </source>
</evidence>
<name>A0A4C1YED0_EUMVA</name>